<reference evidence="1" key="5">
    <citation type="journal article" date="2004" name="Plasmid">
        <title>The SHV-5 extended-spectrum beta-lactamase gene of pACM1 is located on the remnant of a compound transposon.</title>
        <authorList>
            <person name="Preston K.E."/>
            <person name="Venezia R.A."/>
            <person name="Stellrecht K.A."/>
        </authorList>
    </citation>
    <scope>NUCLEOTIDE SEQUENCE</scope>
    <source>
        <strain evidence="1">ATCC 51983</strain>
        <plasmid evidence="1">pACM1</plasmid>
    </source>
</reference>
<name>A0A088FMS2_KLEOX</name>
<proteinExistence type="predicted"/>
<reference evidence="1" key="1">
    <citation type="journal article" date="1997" name="Plasmid">
        <title>The resistance and integrase genes of pACM1, a conjugative multiple-resistance plasmid, from Klebsiella oxytoca.</title>
        <authorList>
            <person name="Preston K.E."/>
            <person name="Kacica M.A."/>
            <person name="Limberger R.J."/>
            <person name="Archinal W.A."/>
            <person name="Venezia R.A."/>
        </authorList>
    </citation>
    <scope>NUCLEOTIDE SEQUENCE</scope>
    <source>
        <strain evidence="1">ATCC 51983</strain>
        <plasmid evidence="1">pACM1</plasmid>
    </source>
</reference>
<protein>
    <submittedName>
        <fullName evidence="1">Uncharacterized protein</fullName>
    </submittedName>
</protein>
<reference evidence="1" key="4">
    <citation type="journal article" date="2002" name="Plasmid">
        <title>Chromosomal sequences from Klebsiella pneumoniae flank the SHV-5 extended-spectrum beta-lactamase gene in pACM1.</title>
        <authorList>
            <person name="Preston K.E."/>
            <person name="Venezia R.A."/>
        </authorList>
    </citation>
    <scope>NUCLEOTIDE SEQUENCE</scope>
    <source>
        <strain evidence="1">ATCC 51983</strain>
        <plasmid evidence="1">pACM1</plasmid>
    </source>
</reference>
<sequence>MSIRHCSWLRRRNKACGDQRGPFMITTRRMLMLYACLVPVALTGCDLADYFPNVPQPVPVISPGYQVDIDGHPVRISGFDDCPREKDEARHAAAQDEKGCIVLSAERSEVKVRLYQPAGAVTETWRIIREKDARQNDIIRLQRPNGALVMQNLQGKESP</sequence>
<accession>A0A088FMS2</accession>
<reference evidence="1" key="6">
    <citation type="journal article" date="2014" name="Plasmid">
        <title>The complete nucleotide sequence of the multi-drug resistance-encoding IncL/M plasmid pACM1.</title>
        <authorList>
            <person name="Preston K.E."/>
            <person name="Hitchcock S.A."/>
            <person name="Aziz A.Y."/>
            <person name="Tine J.A."/>
        </authorList>
    </citation>
    <scope>NUCLEOTIDE SEQUENCE</scope>
    <source>
        <strain evidence="1">ATCC 51983</strain>
        <plasmid evidence="1">pACM1</plasmid>
    </source>
</reference>
<geneLocation type="plasmid" evidence="1">
    <name>pACM1</name>
</geneLocation>
<evidence type="ECO:0000313" key="1">
    <source>
        <dbReference type="EMBL" id="AIM47895.1"/>
    </source>
</evidence>
<reference evidence="1" key="3">
    <citation type="journal article" date="2000" name="Plasmid">
        <title>Nucleotide sequence of a 7-kb fragment of pACM1 encoding an IncM DNA primase and other putative proteins associated with conjugation.</title>
        <authorList>
            <person name="Preston K.E."/>
            <person name="Radomski C.C."/>
            <person name="Venezia R.A."/>
        </authorList>
    </citation>
    <scope>NUCLEOTIDE SEQUENCE</scope>
    <source>
        <strain evidence="1">ATCC 51983</strain>
        <plasmid evidence="1">pACM1</plasmid>
    </source>
</reference>
<dbReference type="EMBL" id="KJ541681">
    <property type="protein sequence ID" value="AIM47895.1"/>
    <property type="molecule type" value="Genomic_DNA"/>
</dbReference>
<keyword evidence="1" id="KW-0614">Plasmid</keyword>
<reference evidence="1" key="2">
    <citation type="journal article" date="1999" name="Plasmid">
        <title>The cassettes and 3' conserved segment of an integron from Klebsiella oxytoca plasmid pACM1.</title>
        <authorList>
            <person name="Preston K.E."/>
            <person name="Radomski C.C."/>
            <person name="Venezia R.A."/>
        </authorList>
    </citation>
    <scope>NUCLEOTIDE SEQUENCE</scope>
    <source>
        <strain evidence="1">ATCC 51983</strain>
        <plasmid evidence="1">pACM1</plasmid>
    </source>
</reference>
<dbReference type="AlphaFoldDB" id="A0A088FMS2"/>
<organism evidence="1">
    <name type="scientific">Klebsiella oxytoca</name>
    <dbReference type="NCBI Taxonomy" id="571"/>
    <lineage>
        <taxon>Bacteria</taxon>
        <taxon>Pseudomonadati</taxon>
        <taxon>Pseudomonadota</taxon>
        <taxon>Gammaproteobacteria</taxon>
        <taxon>Enterobacterales</taxon>
        <taxon>Enterobacteriaceae</taxon>
        <taxon>Klebsiella/Raoultella group</taxon>
        <taxon>Klebsiella</taxon>
    </lineage>
</organism>